<feature type="compositionally biased region" description="Pro residues" evidence="1">
    <location>
        <begin position="129"/>
        <end position="139"/>
    </location>
</feature>
<dbReference type="EMBL" id="JACASE010000001">
    <property type="protein sequence ID" value="KAF6506263.1"/>
    <property type="molecule type" value="Genomic_DNA"/>
</dbReference>
<comment type="caution">
    <text evidence="2">The sequence shown here is derived from an EMBL/GenBank/DDBJ whole genome shotgun (WGS) entry which is preliminary data.</text>
</comment>
<dbReference type="Proteomes" id="UP000593571">
    <property type="component" value="Unassembled WGS sequence"/>
</dbReference>
<dbReference type="AlphaFoldDB" id="A0A7J8KBK4"/>
<sequence>MEEPSGSWLEDSPGRTCPSGTRQSSRPRSSNCYNSLTSPCLSTAAQALLGRLEEQSDGARCSLRGALRRLLSKTWSVGLIFAKFPMITQPSSAVPLEAARPCGHEARRRGGPGLRRDARGASSTDRPSPSRPRPSPPLP</sequence>
<keyword evidence="3" id="KW-1185">Reference proteome</keyword>
<feature type="region of interest" description="Disordered" evidence="1">
    <location>
        <begin position="1"/>
        <end position="31"/>
    </location>
</feature>
<gene>
    <name evidence="2" type="ORF">HJG63_008049</name>
</gene>
<evidence type="ECO:0000256" key="1">
    <source>
        <dbReference type="SAM" id="MobiDB-lite"/>
    </source>
</evidence>
<feature type="compositionally biased region" description="Polar residues" evidence="1">
    <location>
        <begin position="18"/>
        <end position="31"/>
    </location>
</feature>
<proteinExistence type="predicted"/>
<organism evidence="2 3">
    <name type="scientific">Rousettus aegyptiacus</name>
    <name type="common">Egyptian fruit bat</name>
    <name type="synonym">Pteropus aegyptiacus</name>
    <dbReference type="NCBI Taxonomy" id="9407"/>
    <lineage>
        <taxon>Eukaryota</taxon>
        <taxon>Metazoa</taxon>
        <taxon>Chordata</taxon>
        <taxon>Craniata</taxon>
        <taxon>Vertebrata</taxon>
        <taxon>Euteleostomi</taxon>
        <taxon>Mammalia</taxon>
        <taxon>Eutheria</taxon>
        <taxon>Laurasiatheria</taxon>
        <taxon>Chiroptera</taxon>
        <taxon>Yinpterochiroptera</taxon>
        <taxon>Pteropodoidea</taxon>
        <taxon>Pteropodidae</taxon>
        <taxon>Rousettinae</taxon>
        <taxon>Rousettus</taxon>
    </lineage>
</organism>
<protein>
    <submittedName>
        <fullName evidence="2">Uncharacterized protein</fullName>
    </submittedName>
</protein>
<name>A0A7J8KBK4_ROUAE</name>
<feature type="region of interest" description="Disordered" evidence="1">
    <location>
        <begin position="97"/>
        <end position="139"/>
    </location>
</feature>
<reference evidence="2 3" key="1">
    <citation type="journal article" date="2020" name="Nature">
        <title>Six reference-quality genomes reveal evolution of bat adaptations.</title>
        <authorList>
            <person name="Jebb D."/>
            <person name="Huang Z."/>
            <person name="Pippel M."/>
            <person name="Hughes G.M."/>
            <person name="Lavrichenko K."/>
            <person name="Devanna P."/>
            <person name="Winkler S."/>
            <person name="Jermiin L.S."/>
            <person name="Skirmuntt E.C."/>
            <person name="Katzourakis A."/>
            <person name="Burkitt-Gray L."/>
            <person name="Ray D.A."/>
            <person name="Sullivan K.A.M."/>
            <person name="Roscito J.G."/>
            <person name="Kirilenko B.M."/>
            <person name="Davalos L.M."/>
            <person name="Corthals A.P."/>
            <person name="Power M.L."/>
            <person name="Jones G."/>
            <person name="Ransome R.D."/>
            <person name="Dechmann D.K.N."/>
            <person name="Locatelli A.G."/>
            <person name="Puechmaille S.J."/>
            <person name="Fedrigo O."/>
            <person name="Jarvis E.D."/>
            <person name="Hiller M."/>
            <person name="Vernes S.C."/>
            <person name="Myers E.W."/>
            <person name="Teeling E.C."/>
        </authorList>
    </citation>
    <scope>NUCLEOTIDE SEQUENCE [LARGE SCALE GENOMIC DNA]</scope>
    <source>
        <strain evidence="2">MRouAeg1</strain>
        <tissue evidence="2">Muscle</tissue>
    </source>
</reference>
<evidence type="ECO:0000313" key="3">
    <source>
        <dbReference type="Proteomes" id="UP000593571"/>
    </source>
</evidence>
<evidence type="ECO:0000313" key="2">
    <source>
        <dbReference type="EMBL" id="KAF6506263.1"/>
    </source>
</evidence>
<accession>A0A7J8KBK4</accession>